<dbReference type="Pfam" id="PF10292">
    <property type="entry name" value="7TM_GPCR_Srab"/>
    <property type="match status" value="1"/>
</dbReference>
<dbReference type="InterPro" id="IPR053286">
    <property type="entry name" value="Nematode_rcpt-like_srab"/>
</dbReference>
<organism evidence="6 7">
    <name type="scientific">Onchocerca volvulus</name>
    <dbReference type="NCBI Taxonomy" id="6282"/>
    <lineage>
        <taxon>Eukaryota</taxon>
        <taxon>Metazoa</taxon>
        <taxon>Ecdysozoa</taxon>
        <taxon>Nematoda</taxon>
        <taxon>Chromadorea</taxon>
        <taxon>Rhabditida</taxon>
        <taxon>Spirurina</taxon>
        <taxon>Spiruromorpha</taxon>
        <taxon>Filarioidea</taxon>
        <taxon>Onchocercidae</taxon>
        <taxon>Onchocerca</taxon>
    </lineage>
</organism>
<evidence type="ECO:0000256" key="1">
    <source>
        <dbReference type="ARBA" id="ARBA00004141"/>
    </source>
</evidence>
<evidence type="ECO:0000256" key="4">
    <source>
        <dbReference type="ARBA" id="ARBA00023136"/>
    </source>
</evidence>
<dbReference type="EnsemblMetazoa" id="OVOC2236.1">
    <property type="protein sequence ID" value="OVOC2236.1"/>
    <property type="gene ID" value="WBGene00239045"/>
</dbReference>
<keyword evidence="4 5" id="KW-0472">Membrane</keyword>
<dbReference type="OMA" id="NRTAWTW"/>
<sequence>MDLCKEASELAHSIVFNSIIVAVIVISTTAIFLEIWIMFKTTNRILLHQNIRILIIVHQLWLILHCIARIFAHSYVLVAYWKTHADPCEYMALPWECFMMRTPITLTLFLNAASIPSIVIERAFATYFSSRYEKFGKSIAVILIIAQFAIGIGSFLFIAGDFKLFDSRKAVYCSTANDGNATKAAVVIGFYMTIDFISVLTFPRFHCKKIYANLSHRYQILENINSIQILSPMIVFHSLFMALYLGAFFLHFAIDFNFSRKQFAIYLESVQQTPSYALTLPIAIVWVEKYVKKTTQKTRQKAIELKGTEAANHYFVKTTPDDDYDDRICLR</sequence>
<dbReference type="EMBL" id="CMVM020000073">
    <property type="status" value="NOT_ANNOTATED_CDS"/>
    <property type="molecule type" value="Genomic_DNA"/>
</dbReference>
<accession>A0A8R1TQF4</accession>
<protein>
    <recommendedName>
        <fullName evidence="8">G-protein coupled receptors family 1 profile domain-containing protein</fullName>
    </recommendedName>
</protein>
<proteinExistence type="predicted"/>
<feature type="transmembrane region" description="Helical" evidence="5">
    <location>
        <begin position="274"/>
        <end position="291"/>
    </location>
</feature>
<dbReference type="InterPro" id="IPR019408">
    <property type="entry name" value="7TM_GPCR_serpentine_rcpt_Srab"/>
</dbReference>
<feature type="transmembrane region" description="Helical" evidence="5">
    <location>
        <begin position="15"/>
        <end position="39"/>
    </location>
</feature>
<evidence type="ECO:0000256" key="2">
    <source>
        <dbReference type="ARBA" id="ARBA00022692"/>
    </source>
</evidence>
<feature type="transmembrane region" description="Helical" evidence="5">
    <location>
        <begin position="98"/>
        <end position="119"/>
    </location>
</feature>
<keyword evidence="2 5" id="KW-0812">Transmembrane</keyword>
<feature type="transmembrane region" description="Helical" evidence="5">
    <location>
        <begin position="227"/>
        <end position="254"/>
    </location>
</feature>
<dbReference type="AlphaFoldDB" id="A0A8R1TQF4"/>
<evidence type="ECO:0000313" key="6">
    <source>
        <dbReference type="EnsemblMetazoa" id="OVOC2236.1"/>
    </source>
</evidence>
<evidence type="ECO:0000256" key="3">
    <source>
        <dbReference type="ARBA" id="ARBA00022989"/>
    </source>
</evidence>
<dbReference type="PANTHER" id="PTHR46561">
    <property type="entry name" value="SERPENTINE RECEPTOR, CLASS AB (CLASS A-LIKE)-RELATED"/>
    <property type="match status" value="1"/>
</dbReference>
<keyword evidence="3 5" id="KW-1133">Transmembrane helix</keyword>
<feature type="transmembrane region" description="Helical" evidence="5">
    <location>
        <begin position="184"/>
        <end position="206"/>
    </location>
</feature>
<feature type="transmembrane region" description="Helical" evidence="5">
    <location>
        <begin position="51"/>
        <end position="78"/>
    </location>
</feature>
<dbReference type="Proteomes" id="UP000024404">
    <property type="component" value="Unassembled WGS sequence"/>
</dbReference>
<reference evidence="6" key="2">
    <citation type="submission" date="2022-06" db="UniProtKB">
        <authorList>
            <consortium name="EnsemblMetazoa"/>
        </authorList>
    </citation>
    <scope>IDENTIFICATION</scope>
</reference>
<evidence type="ECO:0000313" key="7">
    <source>
        <dbReference type="Proteomes" id="UP000024404"/>
    </source>
</evidence>
<feature type="transmembrane region" description="Helical" evidence="5">
    <location>
        <begin position="139"/>
        <end position="159"/>
    </location>
</feature>
<evidence type="ECO:0008006" key="8">
    <source>
        <dbReference type="Google" id="ProtNLM"/>
    </source>
</evidence>
<reference evidence="7" key="1">
    <citation type="submission" date="2013-10" db="EMBL/GenBank/DDBJ databases">
        <title>Genome sequencing of Onchocerca volvulus.</title>
        <authorList>
            <person name="Cotton J."/>
            <person name="Tsai J."/>
            <person name="Stanley E."/>
            <person name="Tracey A."/>
            <person name="Holroyd N."/>
            <person name="Lustigman S."/>
            <person name="Berriman M."/>
        </authorList>
    </citation>
    <scope>NUCLEOTIDE SEQUENCE</scope>
</reference>
<comment type="subcellular location">
    <subcellularLocation>
        <location evidence="1">Membrane</location>
        <topology evidence="1">Multi-pass membrane protein</topology>
    </subcellularLocation>
</comment>
<dbReference type="PANTHER" id="PTHR46561:SF11">
    <property type="entry name" value="SERPENTINE RECEPTOR CLASS ALPHA_BETA-14"/>
    <property type="match status" value="1"/>
</dbReference>
<evidence type="ECO:0000256" key="5">
    <source>
        <dbReference type="SAM" id="Phobius"/>
    </source>
</evidence>
<dbReference type="GO" id="GO:0016020">
    <property type="term" value="C:membrane"/>
    <property type="evidence" value="ECO:0007669"/>
    <property type="project" value="UniProtKB-SubCell"/>
</dbReference>
<name>A0A8R1TQF4_ONCVO</name>
<keyword evidence="7" id="KW-1185">Reference proteome</keyword>